<evidence type="ECO:0000313" key="2">
    <source>
        <dbReference type="Proteomes" id="UP000638648"/>
    </source>
</evidence>
<organism evidence="1 2">
    <name type="scientific">Actinopolymorpha pittospori</name>
    <dbReference type="NCBI Taxonomy" id="648752"/>
    <lineage>
        <taxon>Bacteria</taxon>
        <taxon>Bacillati</taxon>
        <taxon>Actinomycetota</taxon>
        <taxon>Actinomycetes</taxon>
        <taxon>Propionibacteriales</taxon>
        <taxon>Actinopolymorphaceae</taxon>
        <taxon>Actinopolymorpha</taxon>
    </lineage>
</organism>
<keyword evidence="2" id="KW-1185">Reference proteome</keyword>
<sequence length="61" mass="6653">MEHRDWLASFGVEHLGAALSAQLRRVVVADLGESTDDGETPGDLVADMCCPPRWMRTPATL</sequence>
<protein>
    <submittedName>
        <fullName evidence="1">Site-specific integrase-resolvase</fullName>
    </submittedName>
</protein>
<evidence type="ECO:0000313" key="1">
    <source>
        <dbReference type="EMBL" id="MBE1610049.1"/>
    </source>
</evidence>
<proteinExistence type="predicted"/>
<accession>A0A927N110</accession>
<reference evidence="1" key="1">
    <citation type="submission" date="2020-10" db="EMBL/GenBank/DDBJ databases">
        <title>Sequencing the genomes of 1000 actinobacteria strains.</title>
        <authorList>
            <person name="Klenk H.-P."/>
        </authorList>
    </citation>
    <scope>NUCLEOTIDE SEQUENCE</scope>
    <source>
        <strain evidence="1">DSM 45354</strain>
    </source>
</reference>
<name>A0A927N110_9ACTN</name>
<dbReference type="EMBL" id="JADBEM010000001">
    <property type="protein sequence ID" value="MBE1610049.1"/>
    <property type="molecule type" value="Genomic_DNA"/>
</dbReference>
<dbReference type="Proteomes" id="UP000638648">
    <property type="component" value="Unassembled WGS sequence"/>
</dbReference>
<comment type="caution">
    <text evidence="1">The sequence shown here is derived from an EMBL/GenBank/DDBJ whole genome shotgun (WGS) entry which is preliminary data.</text>
</comment>
<dbReference type="AlphaFoldDB" id="A0A927N110"/>
<gene>
    <name evidence="1" type="ORF">HEB94_006897</name>
</gene>